<reference evidence="2 3" key="1">
    <citation type="submission" date="2024-05" db="EMBL/GenBank/DDBJ databases">
        <title>Genome sequencing and assembly of Indian major carp, Cirrhinus mrigala (Hamilton, 1822).</title>
        <authorList>
            <person name="Mohindra V."/>
            <person name="Chowdhury L.M."/>
            <person name="Lal K."/>
            <person name="Jena J.K."/>
        </authorList>
    </citation>
    <scope>NUCLEOTIDE SEQUENCE [LARGE SCALE GENOMIC DNA]</scope>
    <source>
        <strain evidence="2">CM1030</strain>
        <tissue evidence="2">Blood</tissue>
    </source>
</reference>
<keyword evidence="3" id="KW-1185">Reference proteome</keyword>
<protein>
    <submittedName>
        <fullName evidence="2">Uncharacterized protein</fullName>
    </submittedName>
</protein>
<evidence type="ECO:0000256" key="1">
    <source>
        <dbReference type="SAM" id="Phobius"/>
    </source>
</evidence>
<dbReference type="AlphaFoldDB" id="A0ABD0NNE0"/>
<evidence type="ECO:0000313" key="2">
    <source>
        <dbReference type="EMBL" id="KAL0163207.1"/>
    </source>
</evidence>
<sequence>MNISREIFTTCGSNFSHSSIYNSTEEGFAQIAVNIIVFLLGFPINSYVIWLVVTGTGNGIAAEFFSLNLSA</sequence>
<keyword evidence="1" id="KW-0472">Membrane</keyword>
<organism evidence="2 3">
    <name type="scientific">Cirrhinus mrigala</name>
    <name type="common">Mrigala</name>
    <dbReference type="NCBI Taxonomy" id="683832"/>
    <lineage>
        <taxon>Eukaryota</taxon>
        <taxon>Metazoa</taxon>
        <taxon>Chordata</taxon>
        <taxon>Craniata</taxon>
        <taxon>Vertebrata</taxon>
        <taxon>Euteleostomi</taxon>
        <taxon>Actinopterygii</taxon>
        <taxon>Neopterygii</taxon>
        <taxon>Teleostei</taxon>
        <taxon>Ostariophysi</taxon>
        <taxon>Cypriniformes</taxon>
        <taxon>Cyprinidae</taxon>
        <taxon>Labeoninae</taxon>
        <taxon>Labeonini</taxon>
        <taxon>Cirrhinus</taxon>
    </lineage>
</organism>
<feature type="non-terminal residue" evidence="2">
    <location>
        <position position="71"/>
    </location>
</feature>
<gene>
    <name evidence="2" type="ORF">M9458_042603</name>
</gene>
<accession>A0ABD0NNE0</accession>
<keyword evidence="1" id="KW-1133">Transmembrane helix</keyword>
<keyword evidence="1" id="KW-0812">Transmembrane</keyword>
<dbReference type="Proteomes" id="UP001529510">
    <property type="component" value="Unassembled WGS sequence"/>
</dbReference>
<name>A0ABD0NNE0_CIRMR</name>
<feature type="transmembrane region" description="Helical" evidence="1">
    <location>
        <begin position="31"/>
        <end position="53"/>
    </location>
</feature>
<comment type="caution">
    <text evidence="2">The sequence shown here is derived from an EMBL/GenBank/DDBJ whole genome shotgun (WGS) entry which is preliminary data.</text>
</comment>
<dbReference type="EMBL" id="JAMKFB020000021">
    <property type="protein sequence ID" value="KAL0163207.1"/>
    <property type="molecule type" value="Genomic_DNA"/>
</dbReference>
<evidence type="ECO:0000313" key="3">
    <source>
        <dbReference type="Proteomes" id="UP001529510"/>
    </source>
</evidence>
<proteinExistence type="predicted"/>